<comment type="activity regulation">
    <text evidence="10">Na(+) is not transported, but it plays an essential structural role and its presence is essential for fluoride channel function.</text>
</comment>
<dbReference type="InterPro" id="IPR003691">
    <property type="entry name" value="FluC"/>
</dbReference>
<feature type="binding site" evidence="10">
    <location>
        <position position="79"/>
    </location>
    <ligand>
        <name>Na(+)</name>
        <dbReference type="ChEBI" id="CHEBI:29101"/>
        <note>structural</note>
    </ligand>
</feature>
<evidence type="ECO:0000256" key="10">
    <source>
        <dbReference type="HAMAP-Rule" id="MF_00454"/>
    </source>
</evidence>
<reference evidence="11 12" key="1">
    <citation type="submission" date="2019-03" db="EMBL/GenBank/DDBJ databases">
        <title>Genome Sequencing and Assembly of Various Microbes Isolated from Partially Reclaimed Soil and Acid Mine Drainage (AMD) Site.</title>
        <authorList>
            <person name="Steinbock B."/>
            <person name="Bechtold R."/>
            <person name="Sevigny J.L."/>
            <person name="Thomas D."/>
            <person name="Cuthill L.R."/>
            <person name="Aveiro Johannsen E.J."/>
            <person name="Thomas K."/>
            <person name="Ghosh A."/>
        </authorList>
    </citation>
    <scope>NUCLEOTIDE SEQUENCE [LARGE SCALE GENOMIC DNA]</scope>
    <source>
        <strain evidence="11 12">F-B2</strain>
    </source>
</reference>
<sequence length="127" mass="13012">MTPLLFIALSLAGGVGAVLRLVLDGAIKARTRTAFPVGTLLINVSGSLVLGFVTQLALGGILDDTWRLVIGTGLCGGFTTFSTASFETVRLVQQRRYVLASVNAVGMLVAAVGAGLLGILLGRLLVG</sequence>
<dbReference type="Proteomes" id="UP000295633">
    <property type="component" value="Unassembled WGS sequence"/>
</dbReference>
<evidence type="ECO:0000256" key="3">
    <source>
        <dbReference type="ARBA" id="ARBA00022692"/>
    </source>
</evidence>
<dbReference type="GO" id="GO:0005886">
    <property type="term" value="C:plasma membrane"/>
    <property type="evidence" value="ECO:0007669"/>
    <property type="project" value="UniProtKB-SubCell"/>
</dbReference>
<evidence type="ECO:0000256" key="6">
    <source>
        <dbReference type="ARBA" id="ARBA00023303"/>
    </source>
</evidence>
<dbReference type="GO" id="GO:0062054">
    <property type="term" value="F:fluoride channel activity"/>
    <property type="evidence" value="ECO:0007669"/>
    <property type="project" value="UniProtKB-UniRule"/>
</dbReference>
<dbReference type="PANTHER" id="PTHR28259:SF1">
    <property type="entry name" value="FLUORIDE EXPORT PROTEIN 1-RELATED"/>
    <property type="match status" value="1"/>
</dbReference>
<evidence type="ECO:0000256" key="9">
    <source>
        <dbReference type="ARBA" id="ARBA00049940"/>
    </source>
</evidence>
<dbReference type="EMBL" id="SMZX01000001">
    <property type="protein sequence ID" value="TDL46103.1"/>
    <property type="molecule type" value="Genomic_DNA"/>
</dbReference>
<comment type="function">
    <text evidence="9 10">Fluoride-specific ion channel. Important for reducing fluoride concentration in the cell, thus reducing its toxicity.</text>
</comment>
<comment type="subcellular location">
    <subcellularLocation>
        <location evidence="1 10">Cell membrane</location>
        <topology evidence="1 10">Multi-pass membrane protein</topology>
    </subcellularLocation>
</comment>
<dbReference type="GO" id="GO:0046872">
    <property type="term" value="F:metal ion binding"/>
    <property type="evidence" value="ECO:0007669"/>
    <property type="project" value="UniProtKB-KW"/>
</dbReference>
<keyword evidence="4 10" id="KW-1133">Transmembrane helix</keyword>
<feature type="transmembrane region" description="Helical" evidence="10">
    <location>
        <begin position="6"/>
        <end position="23"/>
    </location>
</feature>
<dbReference type="RefSeq" id="WP_133399150.1">
    <property type="nucleotide sequence ID" value="NZ_SMZX01000001.1"/>
</dbReference>
<dbReference type="NCBIfam" id="TIGR00494">
    <property type="entry name" value="crcB"/>
    <property type="match status" value="1"/>
</dbReference>
<evidence type="ECO:0000256" key="4">
    <source>
        <dbReference type="ARBA" id="ARBA00022989"/>
    </source>
</evidence>
<dbReference type="AlphaFoldDB" id="A0A4V3B3U0"/>
<keyword evidence="10" id="KW-0479">Metal-binding</keyword>
<dbReference type="GO" id="GO:0140114">
    <property type="term" value="P:cellular detoxification of fluoride"/>
    <property type="evidence" value="ECO:0007669"/>
    <property type="project" value="UniProtKB-UniRule"/>
</dbReference>
<feature type="transmembrane region" description="Helical" evidence="10">
    <location>
        <begin position="68"/>
        <end position="86"/>
    </location>
</feature>
<evidence type="ECO:0000313" key="11">
    <source>
        <dbReference type="EMBL" id="TDL46103.1"/>
    </source>
</evidence>
<dbReference type="Pfam" id="PF02537">
    <property type="entry name" value="CRCB"/>
    <property type="match status" value="1"/>
</dbReference>
<keyword evidence="3 10" id="KW-0812">Transmembrane</keyword>
<gene>
    <name evidence="10 11" type="primary">crcB</name>
    <name evidence="10" type="synonym">fluC</name>
    <name evidence="11" type="ORF">E2R54_06665</name>
</gene>
<comment type="catalytic activity">
    <reaction evidence="8">
        <text>fluoride(in) = fluoride(out)</text>
        <dbReference type="Rhea" id="RHEA:76159"/>
        <dbReference type="ChEBI" id="CHEBI:17051"/>
    </reaction>
    <physiologicalReaction direction="left-to-right" evidence="8">
        <dbReference type="Rhea" id="RHEA:76160"/>
    </physiologicalReaction>
</comment>
<feature type="binding site" evidence="10">
    <location>
        <position position="76"/>
    </location>
    <ligand>
        <name>Na(+)</name>
        <dbReference type="ChEBI" id="CHEBI:29101"/>
        <note>structural</note>
    </ligand>
</feature>
<dbReference type="HAMAP" id="MF_00454">
    <property type="entry name" value="FluC"/>
    <property type="match status" value="1"/>
</dbReference>
<evidence type="ECO:0000256" key="7">
    <source>
        <dbReference type="ARBA" id="ARBA00035120"/>
    </source>
</evidence>
<feature type="transmembrane region" description="Helical" evidence="10">
    <location>
        <begin position="35"/>
        <end position="62"/>
    </location>
</feature>
<protein>
    <recommendedName>
        <fullName evidence="10">Fluoride-specific ion channel FluC</fullName>
    </recommendedName>
</protein>
<keyword evidence="5 10" id="KW-0472">Membrane</keyword>
<dbReference type="STRING" id="273677.BW34_00704"/>
<accession>A0A4V3B3U0</accession>
<evidence type="ECO:0000256" key="8">
    <source>
        <dbReference type="ARBA" id="ARBA00035585"/>
    </source>
</evidence>
<evidence type="ECO:0000313" key="12">
    <source>
        <dbReference type="Proteomes" id="UP000295633"/>
    </source>
</evidence>
<comment type="caution">
    <text evidence="11">The sequence shown here is derived from an EMBL/GenBank/DDBJ whole genome shotgun (WGS) entry which is preliminary data.</text>
</comment>
<proteinExistence type="inferred from homology"/>
<keyword evidence="10" id="KW-0406">Ion transport</keyword>
<comment type="similarity">
    <text evidence="7 10">Belongs to the fluoride channel Fluc/FEX (TC 1.A.43) family.</text>
</comment>
<dbReference type="PANTHER" id="PTHR28259">
    <property type="entry name" value="FLUORIDE EXPORT PROTEIN 1-RELATED"/>
    <property type="match status" value="1"/>
</dbReference>
<evidence type="ECO:0000256" key="5">
    <source>
        <dbReference type="ARBA" id="ARBA00023136"/>
    </source>
</evidence>
<name>A0A4V3B3U0_9MICO</name>
<keyword evidence="2 10" id="KW-1003">Cell membrane</keyword>
<feature type="transmembrane region" description="Helical" evidence="10">
    <location>
        <begin position="98"/>
        <end position="121"/>
    </location>
</feature>
<keyword evidence="6 10" id="KW-0407">Ion channel</keyword>
<keyword evidence="10" id="KW-0813">Transport</keyword>
<evidence type="ECO:0000256" key="1">
    <source>
        <dbReference type="ARBA" id="ARBA00004651"/>
    </source>
</evidence>
<evidence type="ECO:0000256" key="2">
    <source>
        <dbReference type="ARBA" id="ARBA00022475"/>
    </source>
</evidence>
<organism evidence="11 12">
    <name type="scientific">Microbacterium oleivorans</name>
    <dbReference type="NCBI Taxonomy" id="273677"/>
    <lineage>
        <taxon>Bacteria</taxon>
        <taxon>Bacillati</taxon>
        <taxon>Actinomycetota</taxon>
        <taxon>Actinomycetes</taxon>
        <taxon>Micrococcales</taxon>
        <taxon>Microbacteriaceae</taxon>
        <taxon>Microbacterium</taxon>
    </lineage>
</organism>
<keyword evidence="10" id="KW-0915">Sodium</keyword>